<gene>
    <name evidence="6" type="ORF">H8B22_14170</name>
</gene>
<organism evidence="6 7">
    <name type="scientific">Agrilutibacter terrestris</name>
    <dbReference type="NCBI Taxonomy" id="2865112"/>
    <lineage>
        <taxon>Bacteria</taxon>
        <taxon>Pseudomonadati</taxon>
        <taxon>Pseudomonadota</taxon>
        <taxon>Gammaproteobacteria</taxon>
        <taxon>Lysobacterales</taxon>
        <taxon>Lysobacteraceae</taxon>
        <taxon>Agrilutibacter</taxon>
    </lineage>
</organism>
<keyword evidence="7" id="KW-1185">Reference proteome</keyword>
<dbReference type="InterPro" id="IPR036388">
    <property type="entry name" value="WH-like_DNA-bd_sf"/>
</dbReference>
<dbReference type="Pfam" id="PF00126">
    <property type="entry name" value="HTH_1"/>
    <property type="match status" value="1"/>
</dbReference>
<dbReference type="GO" id="GO:0006351">
    <property type="term" value="P:DNA-templated transcription"/>
    <property type="evidence" value="ECO:0007669"/>
    <property type="project" value="TreeGrafter"/>
</dbReference>
<dbReference type="AlphaFoldDB" id="A0A7H0FX25"/>
<reference evidence="6 7" key="1">
    <citation type="submission" date="2020-08" db="EMBL/GenBank/DDBJ databases">
        <title>Lysobacter sp. II4 sp. nov., isolated from soil.</title>
        <authorList>
            <person name="Woo C.Y."/>
            <person name="Kim J."/>
        </authorList>
    </citation>
    <scope>NUCLEOTIDE SEQUENCE [LARGE SCALE GENOMIC DNA]</scope>
    <source>
        <strain evidence="6 7">II4</strain>
    </source>
</reference>
<name>A0A7H0FX25_9GAMM</name>
<comment type="similarity">
    <text evidence="1">Belongs to the LysR transcriptional regulatory family.</text>
</comment>
<dbReference type="InterPro" id="IPR058163">
    <property type="entry name" value="LysR-type_TF_proteobact-type"/>
</dbReference>
<dbReference type="InterPro" id="IPR000847">
    <property type="entry name" value="LysR_HTH_N"/>
</dbReference>
<dbReference type="FunFam" id="1.10.10.10:FF:000001">
    <property type="entry name" value="LysR family transcriptional regulator"/>
    <property type="match status" value="1"/>
</dbReference>
<dbReference type="EMBL" id="CP060820">
    <property type="protein sequence ID" value="QNP40591.1"/>
    <property type="molecule type" value="Genomic_DNA"/>
</dbReference>
<evidence type="ECO:0000256" key="3">
    <source>
        <dbReference type="ARBA" id="ARBA00023125"/>
    </source>
</evidence>
<dbReference type="InterPro" id="IPR005119">
    <property type="entry name" value="LysR_subst-bd"/>
</dbReference>
<dbReference type="Gene3D" id="1.10.10.10">
    <property type="entry name" value="Winged helix-like DNA-binding domain superfamily/Winged helix DNA-binding domain"/>
    <property type="match status" value="1"/>
</dbReference>
<dbReference type="SUPFAM" id="SSF53850">
    <property type="entry name" value="Periplasmic binding protein-like II"/>
    <property type="match status" value="1"/>
</dbReference>
<dbReference type="KEGG" id="lsx:H8B22_14170"/>
<dbReference type="PANTHER" id="PTHR30537">
    <property type="entry name" value="HTH-TYPE TRANSCRIPTIONAL REGULATOR"/>
    <property type="match status" value="1"/>
</dbReference>
<dbReference type="Pfam" id="PF03466">
    <property type="entry name" value="LysR_substrate"/>
    <property type="match status" value="1"/>
</dbReference>
<evidence type="ECO:0000256" key="2">
    <source>
        <dbReference type="ARBA" id="ARBA00023015"/>
    </source>
</evidence>
<dbReference type="RefSeq" id="WP_187712032.1">
    <property type="nucleotide sequence ID" value="NZ_CP060820.1"/>
</dbReference>
<sequence length="299" mass="32876">MNQLLAIRAFARVVETGSFTRAADSLHMPKTSVSKLVDELETHLGVKLLTRTTRRVAVTSEGSMYYGQTERLVRELEDIDTSLAGSHKQPQGIVRVTLGSSLASCVVLPALPAFLDRHPGIQVELDVTDRHVDLVAENVDCAIRGGRMTDETVVARLLGMASWRTCAAPGYLARFGEPTDPADLQARHRLVNYQSARTSRVLPASFEQSGARFKLEGPASVSVNESNANLAAGLAGLGVIQNFNYVVRPYLDSGALVEVLPDWRPPPYPIHVVYPPNRHMGHRIRVFIDWLAEEFARLA</sequence>
<dbReference type="PRINTS" id="PR00039">
    <property type="entry name" value="HTHLYSR"/>
</dbReference>
<accession>A0A7H0FX25</accession>
<evidence type="ECO:0000313" key="7">
    <source>
        <dbReference type="Proteomes" id="UP000516018"/>
    </source>
</evidence>
<dbReference type="GO" id="GO:0043565">
    <property type="term" value="F:sequence-specific DNA binding"/>
    <property type="evidence" value="ECO:0007669"/>
    <property type="project" value="TreeGrafter"/>
</dbReference>
<dbReference type="Gene3D" id="3.40.190.10">
    <property type="entry name" value="Periplasmic binding protein-like II"/>
    <property type="match status" value="2"/>
</dbReference>
<dbReference type="GO" id="GO:0003700">
    <property type="term" value="F:DNA-binding transcription factor activity"/>
    <property type="evidence" value="ECO:0007669"/>
    <property type="project" value="InterPro"/>
</dbReference>
<keyword evidence="4" id="KW-0804">Transcription</keyword>
<dbReference type="CDD" id="cd08472">
    <property type="entry name" value="PBP2_CrgA_like_3"/>
    <property type="match status" value="1"/>
</dbReference>
<evidence type="ECO:0000313" key="6">
    <source>
        <dbReference type="EMBL" id="QNP40591.1"/>
    </source>
</evidence>
<feature type="domain" description="HTH lysR-type" evidence="5">
    <location>
        <begin position="1"/>
        <end position="59"/>
    </location>
</feature>
<dbReference type="PROSITE" id="PS50931">
    <property type="entry name" value="HTH_LYSR"/>
    <property type="match status" value="1"/>
</dbReference>
<dbReference type="InterPro" id="IPR036390">
    <property type="entry name" value="WH_DNA-bd_sf"/>
</dbReference>
<evidence type="ECO:0000256" key="4">
    <source>
        <dbReference type="ARBA" id="ARBA00023163"/>
    </source>
</evidence>
<evidence type="ECO:0000259" key="5">
    <source>
        <dbReference type="PROSITE" id="PS50931"/>
    </source>
</evidence>
<keyword evidence="2" id="KW-0805">Transcription regulation</keyword>
<proteinExistence type="inferred from homology"/>
<dbReference type="PANTHER" id="PTHR30537:SF17">
    <property type="entry name" value="LYSR-FAMILY REGULATORY PROTEIN"/>
    <property type="match status" value="1"/>
</dbReference>
<keyword evidence="3" id="KW-0238">DNA-binding</keyword>
<dbReference type="SUPFAM" id="SSF46785">
    <property type="entry name" value="Winged helix' DNA-binding domain"/>
    <property type="match status" value="1"/>
</dbReference>
<dbReference type="Proteomes" id="UP000516018">
    <property type="component" value="Chromosome"/>
</dbReference>
<evidence type="ECO:0000256" key="1">
    <source>
        <dbReference type="ARBA" id="ARBA00009437"/>
    </source>
</evidence>
<protein>
    <submittedName>
        <fullName evidence="6">LysR family transcriptional regulator</fullName>
    </submittedName>
</protein>